<comment type="caution">
    <text evidence="1">The sequence shown here is derived from an EMBL/GenBank/DDBJ whole genome shotgun (WGS) entry which is preliminary data.</text>
</comment>
<sequence length="66" mass="8102">MRVELHRKFTKKFRKLPRDIRTRFVERKNLFSREPFHPLLNNHSVHKKFPGWRSVNVTGDYRALLV</sequence>
<dbReference type="Gene3D" id="3.30.2310.20">
    <property type="entry name" value="RelE-like"/>
    <property type="match status" value="1"/>
</dbReference>
<dbReference type="EMBL" id="MFMC01000025">
    <property type="protein sequence ID" value="OGG77159.1"/>
    <property type="molecule type" value="Genomic_DNA"/>
</dbReference>
<evidence type="ECO:0000313" key="2">
    <source>
        <dbReference type="Proteomes" id="UP000177215"/>
    </source>
</evidence>
<dbReference type="AlphaFoldDB" id="A0A1F6EU57"/>
<organism evidence="1 2">
    <name type="scientific">Candidatus Kaiserbacteria bacterium RIFCSPLOWO2_01_FULL_54_24</name>
    <dbReference type="NCBI Taxonomy" id="1798515"/>
    <lineage>
        <taxon>Bacteria</taxon>
        <taxon>Candidatus Kaiseribacteriota</taxon>
    </lineage>
</organism>
<proteinExistence type="predicted"/>
<reference evidence="1 2" key="1">
    <citation type="journal article" date="2016" name="Nat. Commun.">
        <title>Thousands of microbial genomes shed light on interconnected biogeochemical processes in an aquifer system.</title>
        <authorList>
            <person name="Anantharaman K."/>
            <person name="Brown C.T."/>
            <person name="Hug L.A."/>
            <person name="Sharon I."/>
            <person name="Castelle C.J."/>
            <person name="Probst A.J."/>
            <person name="Thomas B.C."/>
            <person name="Singh A."/>
            <person name="Wilkins M.J."/>
            <person name="Karaoz U."/>
            <person name="Brodie E.L."/>
            <person name="Williams K.H."/>
            <person name="Hubbard S.S."/>
            <person name="Banfield J.F."/>
        </authorList>
    </citation>
    <scope>NUCLEOTIDE SEQUENCE [LARGE SCALE GENOMIC DNA]</scope>
</reference>
<gene>
    <name evidence="1" type="ORF">A3B35_02625</name>
</gene>
<dbReference type="Proteomes" id="UP000177215">
    <property type="component" value="Unassembled WGS sequence"/>
</dbReference>
<dbReference type="SUPFAM" id="SSF143011">
    <property type="entry name" value="RelE-like"/>
    <property type="match status" value="1"/>
</dbReference>
<dbReference type="InterPro" id="IPR035093">
    <property type="entry name" value="RelE/ParE_toxin_dom_sf"/>
</dbReference>
<accession>A0A1F6EU57</accession>
<protein>
    <submittedName>
        <fullName evidence="1">Uncharacterized protein</fullName>
    </submittedName>
</protein>
<evidence type="ECO:0000313" key="1">
    <source>
        <dbReference type="EMBL" id="OGG77159.1"/>
    </source>
</evidence>
<name>A0A1F6EU57_9BACT</name>